<protein>
    <submittedName>
        <fullName evidence="4">Diguanylate cyclase (GGDEF)-like protein</fullName>
    </submittedName>
</protein>
<reference evidence="4" key="1">
    <citation type="submission" date="2022-03" db="EMBL/GenBank/DDBJ databases">
        <title>Genomic Encyclopedia of Type Strains, Phase III (KMG-III): the genomes of soil and plant-associated and newly described type strains.</title>
        <authorList>
            <person name="Whitman W."/>
        </authorList>
    </citation>
    <scope>NUCLEOTIDE SEQUENCE</scope>
    <source>
        <strain evidence="4">ANL 6-2</strain>
    </source>
</reference>
<dbReference type="PANTHER" id="PTHR33121">
    <property type="entry name" value="CYCLIC DI-GMP PHOSPHODIESTERASE PDEF"/>
    <property type="match status" value="1"/>
</dbReference>
<gene>
    <name evidence="4" type="ORF">J2T57_000765</name>
</gene>
<dbReference type="SMART" id="SM00267">
    <property type="entry name" value="GGDEF"/>
    <property type="match status" value="1"/>
</dbReference>
<dbReference type="GO" id="GO:0071111">
    <property type="term" value="F:cyclic-guanylate-specific phosphodiesterase activity"/>
    <property type="evidence" value="ECO:0007669"/>
    <property type="project" value="InterPro"/>
</dbReference>
<accession>A0AAE3G118</accession>
<name>A0AAE3G118_9GAMM</name>
<dbReference type="InterPro" id="IPR000160">
    <property type="entry name" value="GGDEF_dom"/>
</dbReference>
<dbReference type="InterPro" id="IPR029150">
    <property type="entry name" value="dCache_3"/>
</dbReference>
<dbReference type="AlphaFoldDB" id="A0AAE3G118"/>
<keyword evidence="5" id="KW-1185">Reference proteome</keyword>
<dbReference type="InterPro" id="IPR001633">
    <property type="entry name" value="EAL_dom"/>
</dbReference>
<dbReference type="InterPro" id="IPR029787">
    <property type="entry name" value="Nucleotide_cyclase"/>
</dbReference>
<dbReference type="SMART" id="SM00052">
    <property type="entry name" value="EAL"/>
    <property type="match status" value="1"/>
</dbReference>
<dbReference type="NCBIfam" id="TIGR00254">
    <property type="entry name" value="GGDEF"/>
    <property type="match status" value="1"/>
</dbReference>
<sequence length="784" mass="84859">MLRIRRFRTRLLGLMLGLLAAAQLVTIVAVLGTTGTNLSRQAQDELALGGRVFAELLASRNQELLTTTSVLTSDFGFREAVATGDADTIRSALRNHGGRVGADAAMALELDGSLITALDESLAEAQFPFPDLLQQAREDSFATGVVQVAGRPVQLVLVPVLAPVPIAWTALGFELDENLALELKQLTGLDVTFHTSRSEGTALASTLPPRLHEAMQQGLADMGSEDGRARLVDLGGESWFTLRVPLDGGDASVTAYLQASETEVLAPYRTLRNQLLAIAGVLLLASLIAGSLMARQVSRPVMALAKAASRIAGGRYNETVPRPSNDEFGDLADAFNRMQTGIAERERQIQHQADHDILTGLPNRNFARARLDALTTENSQPFAVLLIDLNRFGEVNDSLGYTMGDRMLCAVADRLAATVSDTGFAARTGGNEFLLVLPGWNIRRVERDGEALLEQLSRPVDLPELQIPLSLRAGVVCHPEDAGRADTLLRRAEIARERARLQHTELAIYEAGEDEAHLRRLSLVNDLGPAIANGEINLLYQPQVSLTDGQVVGVEALARWQHARLGQIRPDEFIMLAEQSGHIHALTQLVIDQGLAECRRLRDDGHPLRMSINLSARDLLDQALLDTVRDCLARHDVPGDSLTLEVTESVFMEDPDQATRQLERLRGLGISLAIDDFGTGYSSLAQLKRLPVQELKIDRSFVMSLPGDAADEAIVRTTVQLARLLGLSVVAEGLETDAAGALLAEIGCETGQGYGISRPIDADALRDWLAARSDPGLRQGQCGR</sequence>
<dbReference type="Pfam" id="PF14827">
    <property type="entry name" value="dCache_3"/>
    <property type="match status" value="1"/>
</dbReference>
<dbReference type="CDD" id="cd01949">
    <property type="entry name" value="GGDEF"/>
    <property type="match status" value="1"/>
</dbReference>
<dbReference type="CDD" id="cd01948">
    <property type="entry name" value="EAL"/>
    <property type="match status" value="1"/>
</dbReference>
<dbReference type="Proteomes" id="UP001205843">
    <property type="component" value="Unassembled WGS sequence"/>
</dbReference>
<dbReference type="InterPro" id="IPR050706">
    <property type="entry name" value="Cyclic-di-GMP_PDE-like"/>
</dbReference>
<dbReference type="InterPro" id="IPR035919">
    <property type="entry name" value="EAL_sf"/>
</dbReference>
<dbReference type="Gene3D" id="3.30.70.270">
    <property type="match status" value="1"/>
</dbReference>
<dbReference type="Gene3D" id="6.10.340.10">
    <property type="match status" value="1"/>
</dbReference>
<dbReference type="SUPFAM" id="SSF141868">
    <property type="entry name" value="EAL domain-like"/>
    <property type="match status" value="1"/>
</dbReference>
<dbReference type="GO" id="GO:0016020">
    <property type="term" value="C:membrane"/>
    <property type="evidence" value="ECO:0007669"/>
    <property type="project" value="InterPro"/>
</dbReference>
<dbReference type="PROSITE" id="PS50887">
    <property type="entry name" value="GGDEF"/>
    <property type="match status" value="1"/>
</dbReference>
<dbReference type="Pfam" id="PF00563">
    <property type="entry name" value="EAL"/>
    <property type="match status" value="1"/>
</dbReference>
<dbReference type="GO" id="GO:0007165">
    <property type="term" value="P:signal transduction"/>
    <property type="evidence" value="ECO:0007669"/>
    <property type="project" value="InterPro"/>
</dbReference>
<organism evidence="4 5">
    <name type="scientific">Natronocella acetinitrilica</name>
    <dbReference type="NCBI Taxonomy" id="414046"/>
    <lineage>
        <taxon>Bacteria</taxon>
        <taxon>Pseudomonadati</taxon>
        <taxon>Pseudomonadota</taxon>
        <taxon>Gammaproteobacteria</taxon>
        <taxon>Chromatiales</taxon>
        <taxon>Ectothiorhodospiraceae</taxon>
        <taxon>Natronocella</taxon>
    </lineage>
</organism>
<evidence type="ECO:0000313" key="4">
    <source>
        <dbReference type="EMBL" id="MCP1673666.1"/>
    </source>
</evidence>
<dbReference type="EMBL" id="JALJXV010000002">
    <property type="protein sequence ID" value="MCP1673666.1"/>
    <property type="molecule type" value="Genomic_DNA"/>
</dbReference>
<evidence type="ECO:0000259" key="1">
    <source>
        <dbReference type="PROSITE" id="PS50883"/>
    </source>
</evidence>
<evidence type="ECO:0000259" key="2">
    <source>
        <dbReference type="PROSITE" id="PS50885"/>
    </source>
</evidence>
<dbReference type="PROSITE" id="PS50883">
    <property type="entry name" value="EAL"/>
    <property type="match status" value="1"/>
</dbReference>
<dbReference type="Pfam" id="PF00672">
    <property type="entry name" value="HAMP"/>
    <property type="match status" value="1"/>
</dbReference>
<dbReference type="SMART" id="SM00304">
    <property type="entry name" value="HAMP"/>
    <property type="match status" value="1"/>
</dbReference>
<dbReference type="InterPro" id="IPR043128">
    <property type="entry name" value="Rev_trsase/Diguanyl_cyclase"/>
</dbReference>
<evidence type="ECO:0000313" key="5">
    <source>
        <dbReference type="Proteomes" id="UP001205843"/>
    </source>
</evidence>
<dbReference type="InterPro" id="IPR003660">
    <property type="entry name" value="HAMP_dom"/>
</dbReference>
<proteinExistence type="predicted"/>
<dbReference type="PROSITE" id="PS50885">
    <property type="entry name" value="HAMP"/>
    <property type="match status" value="1"/>
</dbReference>
<dbReference type="SUPFAM" id="SSF158472">
    <property type="entry name" value="HAMP domain-like"/>
    <property type="match status" value="1"/>
</dbReference>
<dbReference type="Pfam" id="PF00990">
    <property type="entry name" value="GGDEF"/>
    <property type="match status" value="1"/>
</dbReference>
<feature type="domain" description="GGDEF" evidence="3">
    <location>
        <begin position="380"/>
        <end position="511"/>
    </location>
</feature>
<dbReference type="PANTHER" id="PTHR33121:SF71">
    <property type="entry name" value="OXYGEN SENSOR PROTEIN DOSP"/>
    <property type="match status" value="1"/>
</dbReference>
<dbReference type="CDD" id="cd06225">
    <property type="entry name" value="HAMP"/>
    <property type="match status" value="1"/>
</dbReference>
<evidence type="ECO:0000259" key="3">
    <source>
        <dbReference type="PROSITE" id="PS50887"/>
    </source>
</evidence>
<feature type="domain" description="EAL" evidence="1">
    <location>
        <begin position="520"/>
        <end position="773"/>
    </location>
</feature>
<dbReference type="SUPFAM" id="SSF55073">
    <property type="entry name" value="Nucleotide cyclase"/>
    <property type="match status" value="1"/>
</dbReference>
<comment type="caution">
    <text evidence="4">The sequence shown here is derived from an EMBL/GenBank/DDBJ whole genome shotgun (WGS) entry which is preliminary data.</text>
</comment>
<feature type="domain" description="HAMP" evidence="2">
    <location>
        <begin position="295"/>
        <end position="347"/>
    </location>
</feature>
<dbReference type="RefSeq" id="WP_253474478.1">
    <property type="nucleotide sequence ID" value="NZ_JALJXV010000002.1"/>
</dbReference>
<dbReference type="Gene3D" id="3.20.20.450">
    <property type="entry name" value="EAL domain"/>
    <property type="match status" value="1"/>
</dbReference>